<keyword evidence="3" id="KW-1185">Reference proteome</keyword>
<evidence type="ECO:0000313" key="3">
    <source>
        <dbReference type="Proteomes" id="UP000505377"/>
    </source>
</evidence>
<evidence type="ECO:0000313" key="2">
    <source>
        <dbReference type="EMBL" id="QJY50603.1"/>
    </source>
</evidence>
<dbReference type="Pfam" id="PF03473">
    <property type="entry name" value="MOSC"/>
    <property type="match status" value="1"/>
</dbReference>
<dbReference type="EMBL" id="CP053564">
    <property type="protein sequence ID" value="QJY50603.1"/>
    <property type="molecule type" value="Genomic_DNA"/>
</dbReference>
<name>A0A6M6JTM5_9PSEU</name>
<dbReference type="KEGG" id="pbro:HOP40_13865"/>
<dbReference type="SUPFAM" id="SSF50800">
    <property type="entry name" value="PK beta-barrel domain-like"/>
    <property type="match status" value="1"/>
</dbReference>
<sequence>MLGVEVEQLQLGPGGADGDRALALVDVGTGRVATAKHPRLWRSLLQCSAAPEGAGVRITLPDGKVVGPAADEELSAFLGRPVRLVAQRPDGASVERPDPLEVLEHGVEAEVEAPTLEIAQGTPGGSFVDHSPLHLVTTATLDHLGVEAVRYRPNLVIATPPGTAPFVENTWLGRDLVVGDVRLHLTLPTPRCSVPTLEHGTLPRAPHAVRGPMEQNRVEVTGFGVLPCAGAYAEVAVGGSVRSGDVVELA</sequence>
<dbReference type="GO" id="GO:0003824">
    <property type="term" value="F:catalytic activity"/>
    <property type="evidence" value="ECO:0007669"/>
    <property type="project" value="InterPro"/>
</dbReference>
<accession>A0A6M6JTM5</accession>
<feature type="domain" description="MOSC" evidence="1">
    <location>
        <begin position="109"/>
        <end position="250"/>
    </location>
</feature>
<dbReference type="PROSITE" id="PS51340">
    <property type="entry name" value="MOSC"/>
    <property type="match status" value="1"/>
</dbReference>
<dbReference type="InterPro" id="IPR011037">
    <property type="entry name" value="Pyrv_Knase-like_insert_dom_sf"/>
</dbReference>
<protein>
    <submittedName>
        <fullName evidence="2">MOSC domain-containing protein</fullName>
    </submittedName>
</protein>
<dbReference type="GO" id="GO:0030151">
    <property type="term" value="F:molybdenum ion binding"/>
    <property type="evidence" value="ECO:0007669"/>
    <property type="project" value="InterPro"/>
</dbReference>
<dbReference type="GO" id="GO:0030170">
    <property type="term" value="F:pyridoxal phosphate binding"/>
    <property type="evidence" value="ECO:0007669"/>
    <property type="project" value="InterPro"/>
</dbReference>
<dbReference type="AlphaFoldDB" id="A0A6M6JTM5"/>
<organism evidence="2 3">
    <name type="scientific">Pseudonocardia broussonetiae</name>
    <dbReference type="NCBI Taxonomy" id="2736640"/>
    <lineage>
        <taxon>Bacteria</taxon>
        <taxon>Bacillati</taxon>
        <taxon>Actinomycetota</taxon>
        <taxon>Actinomycetes</taxon>
        <taxon>Pseudonocardiales</taxon>
        <taxon>Pseudonocardiaceae</taxon>
        <taxon>Pseudonocardia</taxon>
    </lineage>
</organism>
<dbReference type="Proteomes" id="UP000505377">
    <property type="component" value="Chromosome"/>
</dbReference>
<dbReference type="InterPro" id="IPR005302">
    <property type="entry name" value="MoCF_Sase_C"/>
</dbReference>
<proteinExistence type="predicted"/>
<reference evidence="2 3" key="1">
    <citation type="submission" date="2020-05" db="EMBL/GenBank/DDBJ databases">
        <authorList>
            <person name="Mo P."/>
        </authorList>
    </citation>
    <scope>NUCLEOTIDE SEQUENCE [LARGE SCALE GENOMIC DNA]</scope>
    <source>
        <strain evidence="2 3">Gen01</strain>
    </source>
</reference>
<evidence type="ECO:0000259" key="1">
    <source>
        <dbReference type="PROSITE" id="PS51340"/>
    </source>
</evidence>
<gene>
    <name evidence="2" type="ORF">HOP40_13865</name>
</gene>